<dbReference type="NCBIfam" id="TIGR00647">
    <property type="entry name" value="DNA_bind_WhiA"/>
    <property type="match status" value="1"/>
</dbReference>
<dbReference type="GO" id="GO:0004519">
    <property type="term" value="F:endonuclease activity"/>
    <property type="evidence" value="ECO:0007669"/>
    <property type="project" value="InterPro"/>
</dbReference>
<dbReference type="Pfam" id="PF10298">
    <property type="entry name" value="WhiA_N"/>
    <property type="match status" value="1"/>
</dbReference>
<dbReference type="PROSITE" id="PS50819">
    <property type="entry name" value="INTEIN_ENDONUCLEASE"/>
    <property type="match status" value="1"/>
</dbReference>
<sequence length="321" mass="34634">MSFSAEVKNELARVTGESHCCHAAELAALMRMGGTMVIGGNTNLGVNFSSENAAVARKVLGLIKRGFKLDTEVVVTRGRRLKKNNTYHVRVIPGPGVNYLFSGLGIMRGDGINIQSDSGILRKACCRRAYLRGAFLGGGSVNKPEGAYHLELVTGNLDFAKSLVRLMRSFNLPARLTDRKDDYIVYLKDGNAITSFLQIIGAHNALLTFENVRVVKDMRNQVNRLVNCETANLQKTVNAAVKQVEGIKTIAALTGLDKLPPSLREIAEVRLANPEATLAELVEALGGRVGKSGINHRLRKLAEIADKLAAGRAAGDKGDTV</sequence>
<proteinExistence type="inferred from homology"/>
<dbReference type="Proteomes" id="UP000276437">
    <property type="component" value="Chromosome"/>
</dbReference>
<keyword evidence="3 4" id="KW-0131">Cell cycle</keyword>
<dbReference type="SUPFAM" id="SSF55608">
    <property type="entry name" value="Homing endonucleases"/>
    <property type="match status" value="1"/>
</dbReference>
<keyword evidence="2 4" id="KW-0238">DNA-binding</keyword>
<dbReference type="GO" id="GO:0003677">
    <property type="term" value="F:DNA binding"/>
    <property type="evidence" value="ECO:0007669"/>
    <property type="project" value="UniProtKB-UniRule"/>
</dbReference>
<comment type="function">
    <text evidence="4">Involved in cell division and chromosome segregation.</text>
</comment>
<evidence type="ECO:0000256" key="2">
    <source>
        <dbReference type="ARBA" id="ARBA00023125"/>
    </source>
</evidence>
<dbReference type="InterPro" id="IPR027434">
    <property type="entry name" value="Homing_endonucl"/>
</dbReference>
<dbReference type="InterPro" id="IPR023054">
    <property type="entry name" value="Sporulation_regulator_WhiA_C"/>
</dbReference>
<dbReference type="Pfam" id="PF14527">
    <property type="entry name" value="LAGLIDADG_WhiA"/>
    <property type="match status" value="1"/>
</dbReference>
<keyword evidence="1 4" id="KW-0132">Cell division</keyword>
<dbReference type="HAMAP" id="MF_01420">
    <property type="entry name" value="HTH_type_WhiA"/>
    <property type="match status" value="1"/>
</dbReference>
<dbReference type="InterPro" id="IPR039518">
    <property type="entry name" value="WhiA_LAGLIDADG_dom"/>
</dbReference>
<evidence type="ECO:0000256" key="1">
    <source>
        <dbReference type="ARBA" id="ARBA00022618"/>
    </source>
</evidence>
<evidence type="ECO:0000313" key="6">
    <source>
        <dbReference type="EMBL" id="BBB91758.1"/>
    </source>
</evidence>
<dbReference type="GO" id="GO:0051301">
    <property type="term" value="P:cell division"/>
    <property type="evidence" value="ECO:0007669"/>
    <property type="project" value="UniProtKB-UniRule"/>
</dbReference>
<protein>
    <recommendedName>
        <fullName evidence="4">Probable cell division protein WhiA</fullName>
    </recommendedName>
</protein>
<evidence type="ECO:0000313" key="7">
    <source>
        <dbReference type="Proteomes" id="UP000276437"/>
    </source>
</evidence>
<dbReference type="InterPro" id="IPR003802">
    <property type="entry name" value="Sporulation_regulator_WhiA"/>
</dbReference>
<dbReference type="GO" id="GO:0043937">
    <property type="term" value="P:regulation of sporulation"/>
    <property type="evidence" value="ECO:0007669"/>
    <property type="project" value="InterPro"/>
</dbReference>
<feature type="domain" description="DOD-type homing endonuclease" evidence="5">
    <location>
        <begin position="103"/>
        <end position="172"/>
    </location>
</feature>
<comment type="similarity">
    <text evidence="4">Belongs to the WhiA family.</text>
</comment>
<dbReference type="PANTHER" id="PTHR37307">
    <property type="entry name" value="CELL DIVISION PROTEIN WHIA-RELATED"/>
    <property type="match status" value="1"/>
</dbReference>
<evidence type="ECO:0000259" key="5">
    <source>
        <dbReference type="PROSITE" id="PS50819"/>
    </source>
</evidence>
<dbReference type="InterPro" id="IPR004042">
    <property type="entry name" value="Intein_endonuc_central"/>
</dbReference>
<dbReference type="InterPro" id="IPR018478">
    <property type="entry name" value="Sporu_reg_WhiA_N_dom"/>
</dbReference>
<evidence type="ECO:0000256" key="4">
    <source>
        <dbReference type="HAMAP-Rule" id="MF_01420"/>
    </source>
</evidence>
<reference evidence="6 7" key="1">
    <citation type="journal article" date="2018" name="Int. J. Syst. Evol. Microbiol.">
        <title>Methylomusa anaerophila gen. nov., sp. nov., an anaerobic methanol-utilizing bacterium isolated from a microbial fuel cell.</title>
        <authorList>
            <person name="Amano N."/>
            <person name="Yamamuro A."/>
            <person name="Miyahara M."/>
            <person name="Kouzuma A."/>
            <person name="Abe T."/>
            <person name="Watanabe K."/>
        </authorList>
    </citation>
    <scope>NUCLEOTIDE SEQUENCE [LARGE SCALE GENOMIC DNA]</scope>
    <source>
        <strain evidence="6 7">MMFC1</strain>
    </source>
</reference>
<accession>A0A348AL10</accession>
<dbReference type="Pfam" id="PF02650">
    <property type="entry name" value="HTH_WhiA"/>
    <property type="match status" value="1"/>
</dbReference>
<name>A0A348AL10_9FIRM</name>
<dbReference type="EMBL" id="AP018449">
    <property type="protein sequence ID" value="BBB91758.1"/>
    <property type="molecule type" value="Genomic_DNA"/>
</dbReference>
<dbReference type="PANTHER" id="PTHR37307:SF1">
    <property type="entry name" value="CELL DIVISION PROTEIN WHIA-RELATED"/>
    <property type="match status" value="1"/>
</dbReference>
<evidence type="ECO:0000256" key="3">
    <source>
        <dbReference type="ARBA" id="ARBA00023306"/>
    </source>
</evidence>
<gene>
    <name evidence="4 6" type="primary">whiA</name>
    <name evidence="6" type="ORF">MAMMFC1_02442</name>
</gene>
<dbReference type="KEGG" id="mana:MAMMFC1_02442"/>
<keyword evidence="7" id="KW-1185">Reference proteome</keyword>
<organism evidence="6 7">
    <name type="scientific">Methylomusa anaerophila</name>
    <dbReference type="NCBI Taxonomy" id="1930071"/>
    <lineage>
        <taxon>Bacteria</taxon>
        <taxon>Bacillati</taxon>
        <taxon>Bacillota</taxon>
        <taxon>Negativicutes</taxon>
        <taxon>Selenomonadales</taxon>
        <taxon>Sporomusaceae</taxon>
        <taxon>Methylomusa</taxon>
    </lineage>
</organism>
<dbReference type="Gene3D" id="3.10.28.10">
    <property type="entry name" value="Homing endonucleases"/>
    <property type="match status" value="1"/>
</dbReference>
<dbReference type="AlphaFoldDB" id="A0A348AL10"/>